<dbReference type="GO" id="GO:0015990">
    <property type="term" value="P:electron transport coupled proton transport"/>
    <property type="evidence" value="ECO:0007669"/>
    <property type="project" value="TreeGrafter"/>
</dbReference>
<feature type="signal peptide" evidence="6">
    <location>
        <begin position="1"/>
        <end position="20"/>
    </location>
</feature>
<feature type="transmembrane region" description="Helical" evidence="5">
    <location>
        <begin position="74"/>
        <end position="101"/>
    </location>
</feature>
<accession>U9SHL8</accession>
<dbReference type="InterPro" id="IPR001750">
    <property type="entry name" value="ND/Mrp_TM"/>
</dbReference>
<comment type="subcellular location">
    <subcellularLocation>
        <location evidence="1">Membrane</location>
        <topology evidence="1">Multi-pass membrane protein</topology>
    </subcellularLocation>
</comment>
<feature type="chain" id="PRO_5004689302" description="NADH-ubiquinone oxidoreductase chain 5" evidence="6">
    <location>
        <begin position="21"/>
        <end position="290"/>
    </location>
</feature>
<dbReference type="InterPro" id="IPR001516">
    <property type="entry name" value="Proton_antipo_N"/>
</dbReference>
<proteinExistence type="inferred from homology"/>
<evidence type="ECO:0000256" key="1">
    <source>
        <dbReference type="ARBA" id="ARBA00004141"/>
    </source>
</evidence>
<evidence type="ECO:0000256" key="3">
    <source>
        <dbReference type="ARBA" id="ARBA00022989"/>
    </source>
</evidence>
<feature type="transmembrane region" description="Helical" evidence="5">
    <location>
        <begin position="173"/>
        <end position="192"/>
    </location>
</feature>
<protein>
    <recommendedName>
        <fullName evidence="5">NADH-ubiquinone oxidoreductase chain 5</fullName>
        <ecNumber evidence="5">7.1.1.2</ecNumber>
    </recommendedName>
</protein>
<gene>
    <name evidence="9" type="ORF">GLOINDRAFT_64111</name>
</gene>
<dbReference type="PRINTS" id="PR01434">
    <property type="entry name" value="NADHDHGNASE5"/>
</dbReference>
<geneLocation type="mitochondrion" evidence="9"/>
<organism evidence="9">
    <name type="scientific">Rhizophagus irregularis (strain DAOM 181602 / DAOM 197198 / MUCL 43194)</name>
    <name type="common">Arbuscular mycorrhizal fungus</name>
    <name type="synonym">Glomus intraradices</name>
    <dbReference type="NCBI Taxonomy" id="747089"/>
    <lineage>
        <taxon>Eukaryota</taxon>
        <taxon>Fungi</taxon>
        <taxon>Fungi incertae sedis</taxon>
        <taxon>Mucoromycota</taxon>
        <taxon>Glomeromycotina</taxon>
        <taxon>Glomeromycetes</taxon>
        <taxon>Glomerales</taxon>
        <taxon>Glomeraceae</taxon>
        <taxon>Rhizophagus</taxon>
    </lineage>
</organism>
<dbReference type="GO" id="GO:0008137">
    <property type="term" value="F:NADH dehydrogenase (ubiquinone) activity"/>
    <property type="evidence" value="ECO:0007669"/>
    <property type="project" value="UniProtKB-EC"/>
</dbReference>
<feature type="transmembrane region" description="Helical" evidence="5">
    <location>
        <begin position="113"/>
        <end position="129"/>
    </location>
</feature>
<reference evidence="9" key="1">
    <citation type="submission" date="2013-07" db="EMBL/GenBank/DDBJ databases">
        <title>The genome of an arbuscular mycorrhizal fungus provides insights into the evolution of the oldest plant symbiosis.</title>
        <authorList>
            <consortium name="DOE Joint Genome Institute"/>
            <person name="Tisserant E."/>
            <person name="Malbreil M."/>
            <person name="Kuo A."/>
            <person name="Kohler A."/>
            <person name="Symeonidi A."/>
            <person name="Balestrini R."/>
            <person name="Charron P."/>
            <person name="Duensing N."/>
            <person name="Frei-dit-Frey N."/>
            <person name="Gianinazzi-Pearson V."/>
            <person name="Gilbert B."/>
            <person name="Handa Y."/>
            <person name="Hijri M."/>
            <person name="Kaul R."/>
            <person name="Kawaguchi M."/>
            <person name="Krajinski F."/>
            <person name="Lammers P."/>
            <person name="Lapierre D."/>
            <person name="Masclaux F.G."/>
            <person name="Murat C."/>
            <person name="Morin E."/>
            <person name="Ndikumana S."/>
            <person name="Pagni M."/>
            <person name="Petitpierre D."/>
            <person name="Requena N."/>
            <person name="Rosikiewicz P."/>
            <person name="Riley R."/>
            <person name="Saito K."/>
            <person name="San Clemente H."/>
            <person name="Shapiro H."/>
            <person name="van Tuinen D."/>
            <person name="Becard G."/>
            <person name="Bonfante P."/>
            <person name="Paszkowski U."/>
            <person name="Shachar-Hill Y."/>
            <person name="Young J.P."/>
            <person name="Sanders I.R."/>
            <person name="Henrissat B."/>
            <person name="Rensing S.A."/>
            <person name="Grigoriev I.V."/>
            <person name="Corradi N."/>
            <person name="Roux C."/>
            <person name="Martin F."/>
        </authorList>
    </citation>
    <scope>NUCLEOTIDE SEQUENCE</scope>
    <source>
        <strain evidence="9">DAOM 197198</strain>
    </source>
</reference>
<evidence type="ECO:0000256" key="2">
    <source>
        <dbReference type="ARBA" id="ARBA00022692"/>
    </source>
</evidence>
<dbReference type="EC" id="7.1.1.2" evidence="5"/>
<evidence type="ECO:0000313" key="9">
    <source>
        <dbReference type="EMBL" id="ERZ94531.1"/>
    </source>
</evidence>
<dbReference type="eggNOG" id="KOG4668">
    <property type="taxonomic scope" value="Eukaryota"/>
</dbReference>
<keyword evidence="5 9" id="KW-0496">Mitochondrion</keyword>
<dbReference type="InterPro" id="IPR003945">
    <property type="entry name" value="NU5C-like"/>
</dbReference>
<dbReference type="EMBL" id="KI297408">
    <property type="protein sequence ID" value="ERZ94531.1"/>
    <property type="molecule type" value="Genomic_DNA"/>
</dbReference>
<comment type="catalytic activity">
    <reaction evidence="5">
        <text>a ubiquinone + NADH + 5 H(+)(in) = a ubiquinol + NAD(+) + 4 H(+)(out)</text>
        <dbReference type="Rhea" id="RHEA:29091"/>
        <dbReference type="Rhea" id="RHEA-COMP:9565"/>
        <dbReference type="Rhea" id="RHEA-COMP:9566"/>
        <dbReference type="ChEBI" id="CHEBI:15378"/>
        <dbReference type="ChEBI" id="CHEBI:16389"/>
        <dbReference type="ChEBI" id="CHEBI:17976"/>
        <dbReference type="ChEBI" id="CHEBI:57540"/>
        <dbReference type="ChEBI" id="CHEBI:57945"/>
        <dbReference type="EC" id="7.1.1.2"/>
    </reaction>
</comment>
<dbReference type="AlphaFoldDB" id="U9SHL8"/>
<name>U9SHL8_RHIID</name>
<keyword evidence="6" id="KW-0732">Signal</keyword>
<feature type="transmembrane region" description="Helical" evidence="5">
    <location>
        <begin position="27"/>
        <end position="53"/>
    </location>
</feature>
<dbReference type="PANTHER" id="PTHR42829">
    <property type="entry name" value="NADH-UBIQUINONE OXIDOREDUCTASE CHAIN 5"/>
    <property type="match status" value="1"/>
</dbReference>
<keyword evidence="2 5" id="KW-0812">Transmembrane</keyword>
<feature type="domain" description="NADH-Ubiquinone oxidoreductase (complex I) chain 5 N-terminal" evidence="8">
    <location>
        <begin position="64"/>
        <end position="114"/>
    </location>
</feature>
<comment type="function">
    <text evidence="5">Core subunit of the mitochondrial membrane respiratory chain NADH dehydrogenase (Complex I) which catalyzes electron transfer from NADH through the respiratory chain, using ubiquinone as an electron acceptor. Essential for the catalytic activity and assembly of complex I.</text>
</comment>
<dbReference type="HOGENOM" id="CLU_960250_0_0_1"/>
<evidence type="ECO:0000256" key="5">
    <source>
        <dbReference type="RuleBase" id="RU003404"/>
    </source>
</evidence>
<comment type="caution">
    <text evidence="5">Lacks conserved residue(s) required for the propagation of feature annotation.</text>
</comment>
<keyword evidence="5" id="KW-0813">Transport</keyword>
<comment type="similarity">
    <text evidence="5">Belongs to the complex I subunit 5 family.</text>
</comment>
<sequence>MYLAIIVLPLLASMASGLLGRKLGTTGVHILACLAVVLASLLSCVAFFEVALAGSSVTVSLATWLDSELLDLSWSFLFDSLTVSMLLPVLIVSALVHIYSIGYMAPDPHHQRFFAYLSMFTFFMLLLVCGDNFLKTWEGVGISSYLLISFWFTRVQATKSALQAILVNRVGDWAFLIGLFGLFWLFGTLEYSTLFSIAPMIHEALFTLIALGLLIGAMAKSAQIGLHTWLPNAMEGWFTLACYDGTLPYKALLKFLYMREHPKTICSTQKLFLFGKIQMVGQFAGNNNEI</sequence>
<feature type="domain" description="NADH:quinone oxidoreductase/Mrp antiporter transmembrane" evidence="7">
    <location>
        <begin position="136"/>
        <end position="236"/>
    </location>
</feature>
<dbReference type="GO" id="GO:0016020">
    <property type="term" value="C:membrane"/>
    <property type="evidence" value="ECO:0007669"/>
    <property type="project" value="UniProtKB-SubCell"/>
</dbReference>
<evidence type="ECO:0000259" key="7">
    <source>
        <dbReference type="Pfam" id="PF00361"/>
    </source>
</evidence>
<dbReference type="Pfam" id="PF00662">
    <property type="entry name" value="Proton_antipo_N"/>
    <property type="match status" value="1"/>
</dbReference>
<evidence type="ECO:0000256" key="4">
    <source>
        <dbReference type="ARBA" id="ARBA00023136"/>
    </source>
</evidence>
<keyword evidence="5" id="KW-0520">NAD</keyword>
<keyword evidence="3 5" id="KW-1133">Transmembrane helix</keyword>
<keyword evidence="4 5" id="KW-0472">Membrane</keyword>
<evidence type="ECO:0000256" key="6">
    <source>
        <dbReference type="SAM" id="SignalP"/>
    </source>
</evidence>
<feature type="transmembrane region" description="Helical" evidence="5">
    <location>
        <begin position="204"/>
        <end position="224"/>
    </location>
</feature>
<keyword evidence="5" id="KW-0830">Ubiquinone</keyword>
<evidence type="ECO:0000259" key="8">
    <source>
        <dbReference type="Pfam" id="PF00662"/>
    </source>
</evidence>
<dbReference type="GO" id="GO:0003954">
    <property type="term" value="F:NADH dehydrogenase activity"/>
    <property type="evidence" value="ECO:0007669"/>
    <property type="project" value="TreeGrafter"/>
</dbReference>
<dbReference type="Pfam" id="PF00361">
    <property type="entry name" value="Proton_antipo_M"/>
    <property type="match status" value="1"/>
</dbReference>
<dbReference type="PANTHER" id="PTHR42829:SF2">
    <property type="entry name" value="NADH-UBIQUINONE OXIDOREDUCTASE CHAIN 5"/>
    <property type="match status" value="1"/>
</dbReference>
<dbReference type="GO" id="GO:0042773">
    <property type="term" value="P:ATP synthesis coupled electron transport"/>
    <property type="evidence" value="ECO:0007669"/>
    <property type="project" value="InterPro"/>
</dbReference>
<feature type="transmembrane region" description="Helical" evidence="5">
    <location>
        <begin position="136"/>
        <end position="153"/>
    </location>
</feature>